<protein>
    <submittedName>
        <fullName evidence="2">Uncharacterized protein</fullName>
    </submittedName>
</protein>
<evidence type="ECO:0000256" key="1">
    <source>
        <dbReference type="SAM" id="MobiDB-lite"/>
    </source>
</evidence>
<dbReference type="AlphaFoldDB" id="A0A4D8Q7V5"/>
<keyword evidence="2" id="KW-0614">Plasmid</keyword>
<evidence type="ECO:0000313" key="3">
    <source>
        <dbReference type="Proteomes" id="UP000298596"/>
    </source>
</evidence>
<geneLocation type="plasmid" evidence="2">
    <name>p1</name>
</geneLocation>
<gene>
    <name evidence="2" type="ORF">D3867_22585</name>
</gene>
<feature type="region of interest" description="Disordered" evidence="1">
    <location>
        <begin position="1"/>
        <end position="28"/>
    </location>
</feature>
<dbReference type="Proteomes" id="UP000298596">
    <property type="component" value="Plasmid p1"/>
</dbReference>
<reference evidence="2 3" key="1">
    <citation type="submission" date="2018-09" db="EMBL/GenBank/DDBJ databases">
        <title>Whole genome based analysis of evolution and adaptive divergence in Indian and Brazilian strains of Azospirillum brasilense.</title>
        <authorList>
            <person name="Singh C."/>
            <person name="Tripathi A.K."/>
        </authorList>
    </citation>
    <scope>NUCLEOTIDE SEQUENCE [LARGE SCALE GENOMIC DNA]</scope>
    <source>
        <strain evidence="2 3">MTCC4036</strain>
        <plasmid evidence="2 3">p1</plasmid>
    </source>
</reference>
<dbReference type="EMBL" id="CP032331">
    <property type="protein sequence ID" value="QCO04676.1"/>
    <property type="molecule type" value="Genomic_DNA"/>
</dbReference>
<name>A0A4D8Q7V5_AZOBR</name>
<feature type="compositionally biased region" description="Basic and acidic residues" evidence="1">
    <location>
        <begin position="7"/>
        <end position="20"/>
    </location>
</feature>
<sequence>MNLPLPPREREGARARRGKGEGAATDQRVDPCTTLTRRLRRHPLPGRERGFSSVYFTRSPVNGFQPTAARTVQAVTARWGRR</sequence>
<organism evidence="2 3">
    <name type="scientific">Azospirillum brasilense</name>
    <dbReference type="NCBI Taxonomy" id="192"/>
    <lineage>
        <taxon>Bacteria</taxon>
        <taxon>Pseudomonadati</taxon>
        <taxon>Pseudomonadota</taxon>
        <taxon>Alphaproteobacteria</taxon>
        <taxon>Rhodospirillales</taxon>
        <taxon>Azospirillaceae</taxon>
        <taxon>Azospirillum</taxon>
    </lineage>
</organism>
<proteinExistence type="predicted"/>
<accession>A0A4D8Q7V5</accession>
<evidence type="ECO:0000313" key="2">
    <source>
        <dbReference type="EMBL" id="QCO04676.1"/>
    </source>
</evidence>